<dbReference type="FunFam" id="3.20.20.80:FF:000071">
    <property type="entry name" value="Imaginal disc growth factor"/>
    <property type="match status" value="1"/>
</dbReference>
<name>A0AAW1UCZ1_9CUCU</name>
<dbReference type="PANTHER" id="PTHR11177">
    <property type="entry name" value="CHITINASE"/>
    <property type="match status" value="1"/>
</dbReference>
<feature type="signal peptide" evidence="7">
    <location>
        <begin position="1"/>
        <end position="22"/>
    </location>
</feature>
<dbReference type="InterPro" id="IPR029070">
    <property type="entry name" value="Chitinase_insertion_sf"/>
</dbReference>
<dbReference type="SUPFAM" id="SSF54556">
    <property type="entry name" value="Chitinase insertion domain"/>
    <property type="match status" value="1"/>
</dbReference>
<evidence type="ECO:0000256" key="3">
    <source>
        <dbReference type="ARBA" id="ARBA00022525"/>
    </source>
</evidence>
<reference evidence="9 10" key="1">
    <citation type="submission" date="2023-03" db="EMBL/GenBank/DDBJ databases">
        <title>Genome insight into feeding habits of ladybird beetles.</title>
        <authorList>
            <person name="Li H.-S."/>
            <person name="Huang Y.-H."/>
            <person name="Pang H."/>
        </authorList>
    </citation>
    <scope>NUCLEOTIDE SEQUENCE [LARGE SCALE GENOMIC DNA]</scope>
    <source>
        <strain evidence="9">SYSU_2023b</strain>
        <tissue evidence="9">Whole body</tissue>
    </source>
</reference>
<proteinExistence type="inferred from homology"/>
<keyword evidence="5" id="KW-1015">Disulfide bond</keyword>
<keyword evidence="6" id="KW-0325">Glycoprotein</keyword>
<evidence type="ECO:0000256" key="7">
    <source>
        <dbReference type="SAM" id="SignalP"/>
    </source>
</evidence>
<feature type="chain" id="PRO_5043632099" description="GH18 domain-containing protein" evidence="7">
    <location>
        <begin position="23"/>
        <end position="433"/>
    </location>
</feature>
<organism evidence="9 10">
    <name type="scientific">Henosepilachna vigintioctopunctata</name>
    <dbReference type="NCBI Taxonomy" id="420089"/>
    <lineage>
        <taxon>Eukaryota</taxon>
        <taxon>Metazoa</taxon>
        <taxon>Ecdysozoa</taxon>
        <taxon>Arthropoda</taxon>
        <taxon>Hexapoda</taxon>
        <taxon>Insecta</taxon>
        <taxon>Pterygota</taxon>
        <taxon>Neoptera</taxon>
        <taxon>Endopterygota</taxon>
        <taxon>Coleoptera</taxon>
        <taxon>Polyphaga</taxon>
        <taxon>Cucujiformia</taxon>
        <taxon>Coccinelloidea</taxon>
        <taxon>Coccinellidae</taxon>
        <taxon>Epilachninae</taxon>
        <taxon>Epilachnini</taxon>
        <taxon>Henosepilachna</taxon>
    </lineage>
</organism>
<dbReference type="GO" id="GO:0006032">
    <property type="term" value="P:chitin catabolic process"/>
    <property type="evidence" value="ECO:0007669"/>
    <property type="project" value="TreeGrafter"/>
</dbReference>
<dbReference type="AlphaFoldDB" id="A0AAW1UCZ1"/>
<dbReference type="InterPro" id="IPR017853">
    <property type="entry name" value="GH"/>
</dbReference>
<dbReference type="SMART" id="SM00636">
    <property type="entry name" value="Glyco_18"/>
    <property type="match status" value="1"/>
</dbReference>
<dbReference type="InterPro" id="IPR050314">
    <property type="entry name" value="Glycosyl_Hydrlase_18"/>
</dbReference>
<evidence type="ECO:0000256" key="2">
    <source>
        <dbReference type="ARBA" id="ARBA00006606"/>
    </source>
</evidence>
<dbReference type="GO" id="GO:0004568">
    <property type="term" value="F:chitinase activity"/>
    <property type="evidence" value="ECO:0007669"/>
    <property type="project" value="TreeGrafter"/>
</dbReference>
<dbReference type="Proteomes" id="UP001431783">
    <property type="component" value="Unassembled WGS sequence"/>
</dbReference>
<dbReference type="PANTHER" id="PTHR11177:SF235">
    <property type="entry name" value="CHITINASE-LIKE PROTEIN IDGF1-RELATED"/>
    <property type="match status" value="1"/>
</dbReference>
<evidence type="ECO:0000256" key="4">
    <source>
        <dbReference type="ARBA" id="ARBA00022729"/>
    </source>
</evidence>
<evidence type="ECO:0000259" key="8">
    <source>
        <dbReference type="PROSITE" id="PS51910"/>
    </source>
</evidence>
<comment type="caution">
    <text evidence="9">The sequence shown here is derived from an EMBL/GenBank/DDBJ whole genome shotgun (WGS) entry which is preliminary data.</text>
</comment>
<dbReference type="PROSITE" id="PS51910">
    <property type="entry name" value="GH18_2"/>
    <property type="match status" value="1"/>
</dbReference>
<gene>
    <name evidence="9" type="ORF">WA026_022120</name>
</gene>
<dbReference type="Gene3D" id="3.20.20.80">
    <property type="entry name" value="Glycosidases"/>
    <property type="match status" value="1"/>
</dbReference>
<comment type="similarity">
    <text evidence="2">Belongs to the glycosyl hydrolase 18 family. IDGF subfamily.</text>
</comment>
<keyword evidence="10" id="KW-1185">Reference proteome</keyword>
<protein>
    <recommendedName>
        <fullName evidence="8">GH18 domain-containing protein</fullName>
    </recommendedName>
</protein>
<keyword evidence="4 7" id="KW-0732">Signal</keyword>
<dbReference type="GO" id="GO:0008061">
    <property type="term" value="F:chitin binding"/>
    <property type="evidence" value="ECO:0007669"/>
    <property type="project" value="InterPro"/>
</dbReference>
<dbReference type="Pfam" id="PF00704">
    <property type="entry name" value="Glyco_hydro_18"/>
    <property type="match status" value="1"/>
</dbReference>
<dbReference type="InterPro" id="IPR011583">
    <property type="entry name" value="Chitinase_II/V-like_cat"/>
</dbReference>
<dbReference type="GO" id="GO:0005975">
    <property type="term" value="P:carbohydrate metabolic process"/>
    <property type="evidence" value="ECO:0007669"/>
    <property type="project" value="InterPro"/>
</dbReference>
<evidence type="ECO:0000313" key="9">
    <source>
        <dbReference type="EMBL" id="KAK9878478.1"/>
    </source>
</evidence>
<dbReference type="SUPFAM" id="SSF51445">
    <property type="entry name" value="(Trans)glycosidases"/>
    <property type="match status" value="1"/>
</dbReference>
<dbReference type="Gene3D" id="3.10.50.10">
    <property type="match status" value="1"/>
</dbReference>
<dbReference type="InterPro" id="IPR001223">
    <property type="entry name" value="Glyco_hydro18_cat"/>
</dbReference>
<evidence type="ECO:0000256" key="5">
    <source>
        <dbReference type="ARBA" id="ARBA00023157"/>
    </source>
</evidence>
<evidence type="ECO:0000256" key="6">
    <source>
        <dbReference type="ARBA" id="ARBA00023180"/>
    </source>
</evidence>
<feature type="domain" description="GH18" evidence="8">
    <location>
        <begin position="24"/>
        <end position="433"/>
    </location>
</feature>
<evidence type="ECO:0000313" key="10">
    <source>
        <dbReference type="Proteomes" id="UP001431783"/>
    </source>
</evidence>
<dbReference type="EMBL" id="JARQZJ010000048">
    <property type="protein sequence ID" value="KAK9878478.1"/>
    <property type="molecule type" value="Genomic_DNA"/>
</dbReference>
<sequence length="433" mass="49258">MRLIRFLAISIFVVVNYNSAVADNKLVCYYDSSSYSRPGQGKFELSFLDNALQFCSHLIYGYAGIDEKTYKLKALDDSLDLNNHNYKKVTELRRRFPGLKILLSVGGGRDGTYNDDRKVEKYLKVLESADDRFKFVNSVESFLKIYGFDGLDLGWEFPETKPKVIRGKVSGWFHKLKDKVIGEDEIDEKANEHKEEFTALVRDLRNKFKHEGLHLTLSILPNVNSTVYYDPNIAQYLDFIIIKAFDFYTPKRNPKEADFPAPLFPIFDRKYQENADFQVRYWTEHGAARNKIILGVPTFARTWKMTEDSGITGVPPLKVSGPGIGGPYTQNPGLLSYPEICKKLSNNTIKHELRKVGDPTGRHGVYLYRTVDDHNPEGIWIAYDDVDSVGSKASYAREKGLGGIAIDDLSLDDFRGLCSGNKYPLLRAARLKL</sequence>
<dbReference type="GO" id="GO:0005576">
    <property type="term" value="C:extracellular region"/>
    <property type="evidence" value="ECO:0007669"/>
    <property type="project" value="UniProtKB-SubCell"/>
</dbReference>
<evidence type="ECO:0000256" key="1">
    <source>
        <dbReference type="ARBA" id="ARBA00004613"/>
    </source>
</evidence>
<accession>A0AAW1UCZ1</accession>
<comment type="subcellular location">
    <subcellularLocation>
        <location evidence="1">Secreted</location>
    </subcellularLocation>
</comment>
<keyword evidence="3" id="KW-0964">Secreted</keyword>